<gene>
    <name evidence="2" type="ORF">PsYK624_032370</name>
</gene>
<proteinExistence type="predicted"/>
<comment type="caution">
    <text evidence="2">The sequence shown here is derived from an EMBL/GenBank/DDBJ whole genome shotgun (WGS) entry which is preliminary data.</text>
</comment>
<organism evidence="2 3">
    <name type="scientific">Phanerochaete sordida</name>
    <dbReference type="NCBI Taxonomy" id="48140"/>
    <lineage>
        <taxon>Eukaryota</taxon>
        <taxon>Fungi</taxon>
        <taxon>Dikarya</taxon>
        <taxon>Basidiomycota</taxon>
        <taxon>Agaricomycotina</taxon>
        <taxon>Agaricomycetes</taxon>
        <taxon>Polyporales</taxon>
        <taxon>Phanerochaetaceae</taxon>
        <taxon>Phanerochaete</taxon>
    </lineage>
</organism>
<dbReference type="Pfam" id="PF18785">
    <property type="entry name" value="Inv-AAD"/>
    <property type="match status" value="1"/>
</dbReference>
<dbReference type="Proteomes" id="UP000703269">
    <property type="component" value="Unassembled WGS sequence"/>
</dbReference>
<dbReference type="Gene3D" id="3.40.140.10">
    <property type="entry name" value="Cytidine Deaminase, domain 2"/>
    <property type="match status" value="1"/>
</dbReference>
<accession>A0A9P3G3X2</accession>
<dbReference type="GO" id="GO:0006139">
    <property type="term" value="P:nucleobase-containing compound metabolic process"/>
    <property type="evidence" value="ECO:0007669"/>
    <property type="project" value="UniProtKB-ARBA"/>
</dbReference>
<dbReference type="EMBL" id="BPQB01000005">
    <property type="protein sequence ID" value="GJE87154.1"/>
    <property type="molecule type" value="Genomic_DNA"/>
</dbReference>
<dbReference type="InterPro" id="IPR016193">
    <property type="entry name" value="Cytidine_deaminase-like"/>
</dbReference>
<reference evidence="2 3" key="1">
    <citation type="submission" date="2021-08" db="EMBL/GenBank/DDBJ databases">
        <title>Draft Genome Sequence of Phanerochaete sordida strain YK-624.</title>
        <authorList>
            <person name="Mori T."/>
            <person name="Dohra H."/>
            <person name="Suzuki T."/>
            <person name="Kawagishi H."/>
            <person name="Hirai H."/>
        </authorList>
    </citation>
    <scope>NUCLEOTIDE SEQUENCE [LARGE SCALE GENOMIC DNA]</scope>
    <source>
        <strain evidence="2 3">YK-624</strain>
    </source>
</reference>
<evidence type="ECO:0000259" key="1">
    <source>
        <dbReference type="PROSITE" id="PS51747"/>
    </source>
</evidence>
<name>A0A9P3G3X2_9APHY</name>
<dbReference type="OrthoDB" id="252265at2759"/>
<dbReference type="GO" id="GO:0003824">
    <property type="term" value="F:catalytic activity"/>
    <property type="evidence" value="ECO:0007669"/>
    <property type="project" value="InterPro"/>
</dbReference>
<protein>
    <submittedName>
        <fullName evidence="2">Cytidine deaminase-like protein</fullName>
    </submittedName>
</protein>
<dbReference type="SUPFAM" id="SSF53927">
    <property type="entry name" value="Cytidine deaminase-like"/>
    <property type="match status" value="1"/>
</dbReference>
<dbReference type="AlphaFoldDB" id="A0A9P3G3X2"/>
<feature type="domain" description="CMP/dCMP-type deaminase" evidence="1">
    <location>
        <begin position="1"/>
        <end position="137"/>
    </location>
</feature>
<dbReference type="InterPro" id="IPR002125">
    <property type="entry name" value="CMP_dCMP_dom"/>
</dbReference>
<keyword evidence="3" id="KW-1185">Reference proteome</keyword>
<dbReference type="PROSITE" id="PS51747">
    <property type="entry name" value="CYT_DCMP_DEAMINASES_2"/>
    <property type="match status" value="1"/>
</dbReference>
<evidence type="ECO:0000313" key="2">
    <source>
        <dbReference type="EMBL" id="GJE87154.1"/>
    </source>
</evidence>
<sequence>MSTEDTEIHLSFLRLALDEAPEHFKPAVLATGFSRELSGNTHAEANALAKARQLTAAELREVIPSISPDITIDDLLSKADIYSTMEPCSVRTSGLAPCADAIVAGGLRRCIIGVSEPDDFVKCEGAQKLKNGGVEVLWVRGLEAECLEVARTGH</sequence>
<evidence type="ECO:0000313" key="3">
    <source>
        <dbReference type="Proteomes" id="UP000703269"/>
    </source>
</evidence>